<feature type="transmembrane region" description="Helical" evidence="1">
    <location>
        <begin position="12"/>
        <end position="28"/>
    </location>
</feature>
<sequence length="130" mass="14168">MANTKQDKSGYIVLAVLVVGAVAAWNLLSPDPQIKEMEHAYTLTGYPAASCKTKAFEDNLWMGCKFTSKDATVSLWRELEGGWVSVNGLAHTMQETIIDLPDRHNQTIPVVVNGNGYNLGNVTGAVQIFN</sequence>
<keyword evidence="1" id="KW-0812">Transmembrane</keyword>
<dbReference type="EMBL" id="JOKG01000020">
    <property type="protein sequence ID" value="KEQ11191.1"/>
    <property type="molecule type" value="Genomic_DNA"/>
</dbReference>
<accession>A0A081MYB8</accession>
<organism evidence="2 3">
    <name type="scientific">Endozoicomonas montiporae</name>
    <dbReference type="NCBI Taxonomy" id="1027273"/>
    <lineage>
        <taxon>Bacteria</taxon>
        <taxon>Pseudomonadati</taxon>
        <taxon>Pseudomonadota</taxon>
        <taxon>Gammaproteobacteria</taxon>
        <taxon>Oceanospirillales</taxon>
        <taxon>Endozoicomonadaceae</taxon>
        <taxon>Endozoicomonas</taxon>
    </lineage>
</organism>
<dbReference type="Proteomes" id="UP000028006">
    <property type="component" value="Unassembled WGS sequence"/>
</dbReference>
<evidence type="ECO:0000313" key="3">
    <source>
        <dbReference type="Proteomes" id="UP000028006"/>
    </source>
</evidence>
<reference evidence="2 3" key="1">
    <citation type="submission" date="2014-06" db="EMBL/GenBank/DDBJ databases">
        <title>Whole Genome Sequences of Three Symbiotic Endozoicomonas Bacteria.</title>
        <authorList>
            <person name="Neave M.J."/>
            <person name="Apprill A."/>
            <person name="Voolstra C.R."/>
        </authorList>
    </citation>
    <scope>NUCLEOTIDE SEQUENCE [LARGE SCALE GENOMIC DNA]</scope>
    <source>
        <strain evidence="2 3">LMG 24815</strain>
    </source>
</reference>
<comment type="caution">
    <text evidence="2">The sequence shown here is derived from an EMBL/GenBank/DDBJ whole genome shotgun (WGS) entry which is preliminary data.</text>
</comment>
<keyword evidence="3" id="KW-1185">Reference proteome</keyword>
<dbReference type="AlphaFoldDB" id="A0A081MYB8"/>
<proteinExistence type="predicted"/>
<keyword evidence="1" id="KW-1133">Transmembrane helix</keyword>
<gene>
    <name evidence="2" type="ORF">GZ77_26785</name>
</gene>
<protein>
    <submittedName>
        <fullName evidence="2">Uncharacterized protein</fullName>
    </submittedName>
</protein>
<dbReference type="RefSeq" id="WP_034880369.1">
    <property type="nucleotide sequence ID" value="NZ_JOKG01000020.1"/>
</dbReference>
<evidence type="ECO:0000313" key="2">
    <source>
        <dbReference type="EMBL" id="KEQ11191.1"/>
    </source>
</evidence>
<name>A0A081MYB8_9GAMM</name>
<keyword evidence="1" id="KW-0472">Membrane</keyword>
<evidence type="ECO:0000256" key="1">
    <source>
        <dbReference type="SAM" id="Phobius"/>
    </source>
</evidence>